<name>A0A116MXD3_STRSU</name>
<sequence>MKLWEYVNKTVRLTLVDGTSVIGKVLDWYDGVDLDGDDEIVIEDHSYPESSIKQIEVIST</sequence>
<reference evidence="1 2" key="1">
    <citation type="submission" date="2016-02" db="EMBL/GenBank/DDBJ databases">
        <authorList>
            <consortium name="Pathogen Informatics"/>
        </authorList>
    </citation>
    <scope>NUCLEOTIDE SEQUENCE [LARGE SCALE GENOMIC DNA]</scope>
    <source>
        <strain evidence="1 2">LSS90</strain>
    </source>
</reference>
<accession>A0A116MXD3</accession>
<dbReference type="RefSeq" id="WP_044673559.1">
    <property type="nucleotide sequence ID" value="NZ_CEDG01000011.1"/>
</dbReference>
<dbReference type="AlphaFoldDB" id="A0A116MXD3"/>
<evidence type="ECO:0000313" key="1">
    <source>
        <dbReference type="EMBL" id="CYV71974.1"/>
    </source>
</evidence>
<protein>
    <submittedName>
        <fullName evidence="1">Uncharacterized protein</fullName>
    </submittedName>
</protein>
<dbReference type="EMBL" id="FIIN01000003">
    <property type="protein sequence ID" value="CYV71974.1"/>
    <property type="molecule type" value="Genomic_DNA"/>
</dbReference>
<evidence type="ECO:0000313" key="2">
    <source>
        <dbReference type="Proteomes" id="UP000071765"/>
    </source>
</evidence>
<gene>
    <name evidence="1" type="ORF">ERS132452_00655</name>
</gene>
<proteinExistence type="predicted"/>
<organism evidence="1 2">
    <name type="scientific">Streptococcus suis</name>
    <dbReference type="NCBI Taxonomy" id="1307"/>
    <lineage>
        <taxon>Bacteria</taxon>
        <taxon>Bacillati</taxon>
        <taxon>Bacillota</taxon>
        <taxon>Bacilli</taxon>
        <taxon>Lactobacillales</taxon>
        <taxon>Streptococcaceae</taxon>
        <taxon>Streptococcus</taxon>
    </lineage>
</organism>
<dbReference type="Proteomes" id="UP000071765">
    <property type="component" value="Unassembled WGS sequence"/>
</dbReference>